<evidence type="ECO:0000256" key="1">
    <source>
        <dbReference type="SAM" id="Phobius"/>
    </source>
</evidence>
<name>A0A0K1ET49_CHOCO</name>
<sequence>MLGLPMAPFSRSLRSAALRVIVVAAGMSLSGAVEASKPGPAPKRDLKAEKKVCVEAHANGQGLVREGKFTEAREAFITCGRETCPGAVRKECVQFMGELNEKQPSVVIEARDEIGQPTAEVKVFIDGAEVAGSLDGRAIEVDPGQRAFRYVSSKGKVLERSVLILEGQRNRKLTAVFGYPPPPPPEPFQIPVLSYVLGGVAAGGLGNFVFWGLLGKSEQGELEDSCAPRCRQEDVDAMRRSYLLADLSLGIGVAALGAATVVALLHNSGKEKPPPRLTVTLQPGGLVAIGSF</sequence>
<keyword evidence="1" id="KW-1133">Transmembrane helix</keyword>
<keyword evidence="2" id="KW-0732">Signal</keyword>
<feature type="transmembrane region" description="Helical" evidence="1">
    <location>
        <begin position="192"/>
        <end position="214"/>
    </location>
</feature>
<dbReference type="Proteomes" id="UP000067626">
    <property type="component" value="Chromosome"/>
</dbReference>
<gene>
    <name evidence="3" type="ORF">CMC5_082790</name>
</gene>
<organism evidence="3 4">
    <name type="scientific">Chondromyces crocatus</name>
    <dbReference type="NCBI Taxonomy" id="52"/>
    <lineage>
        <taxon>Bacteria</taxon>
        <taxon>Pseudomonadati</taxon>
        <taxon>Myxococcota</taxon>
        <taxon>Polyangia</taxon>
        <taxon>Polyangiales</taxon>
        <taxon>Polyangiaceae</taxon>
        <taxon>Chondromyces</taxon>
    </lineage>
</organism>
<feature type="chain" id="PRO_5005459954" description="PEGA domain-containing protein" evidence="2">
    <location>
        <begin position="36"/>
        <end position="292"/>
    </location>
</feature>
<dbReference type="STRING" id="52.CMC5_082790"/>
<evidence type="ECO:0000256" key="2">
    <source>
        <dbReference type="SAM" id="SignalP"/>
    </source>
</evidence>
<evidence type="ECO:0008006" key="5">
    <source>
        <dbReference type="Google" id="ProtNLM"/>
    </source>
</evidence>
<protein>
    <recommendedName>
        <fullName evidence="5">PEGA domain-containing protein</fullName>
    </recommendedName>
</protein>
<evidence type="ECO:0000313" key="3">
    <source>
        <dbReference type="EMBL" id="AKT44041.1"/>
    </source>
</evidence>
<dbReference type="KEGG" id="ccro:CMC5_082790"/>
<keyword evidence="1" id="KW-0812">Transmembrane</keyword>
<feature type="transmembrane region" description="Helical" evidence="1">
    <location>
        <begin position="241"/>
        <end position="265"/>
    </location>
</feature>
<proteinExistence type="predicted"/>
<keyword evidence="4" id="KW-1185">Reference proteome</keyword>
<feature type="signal peptide" evidence="2">
    <location>
        <begin position="1"/>
        <end position="35"/>
    </location>
</feature>
<reference evidence="3 4" key="1">
    <citation type="submission" date="2015-07" db="EMBL/GenBank/DDBJ databases">
        <title>Genome analysis of myxobacterium Chondromyces crocatus Cm c5 reveals a high potential for natural compound synthesis and the genetic basis for the loss of fruiting body formation.</title>
        <authorList>
            <person name="Zaburannyi N."/>
            <person name="Bunk B."/>
            <person name="Maier J."/>
            <person name="Overmann J."/>
            <person name="Mueller R."/>
        </authorList>
    </citation>
    <scope>NUCLEOTIDE SEQUENCE [LARGE SCALE GENOMIC DNA]</scope>
    <source>
        <strain evidence="3 4">Cm c5</strain>
    </source>
</reference>
<accession>A0A0K1ET49</accession>
<evidence type="ECO:0000313" key="4">
    <source>
        <dbReference type="Proteomes" id="UP000067626"/>
    </source>
</evidence>
<dbReference type="AlphaFoldDB" id="A0A0K1ET49"/>
<dbReference type="EMBL" id="CP012159">
    <property type="protein sequence ID" value="AKT44041.1"/>
    <property type="molecule type" value="Genomic_DNA"/>
</dbReference>
<keyword evidence="1" id="KW-0472">Membrane</keyword>